<dbReference type="InterPro" id="IPR050360">
    <property type="entry name" value="MFS_Sugar_Transporters"/>
</dbReference>
<dbReference type="InterPro" id="IPR020846">
    <property type="entry name" value="MFS_dom"/>
</dbReference>
<comment type="subcellular location">
    <subcellularLocation>
        <location evidence="1">Membrane</location>
        <topology evidence="1">Multi-pass membrane protein</topology>
    </subcellularLocation>
</comment>
<keyword evidence="4 6" id="KW-1133">Transmembrane helix</keyword>
<evidence type="ECO:0000256" key="4">
    <source>
        <dbReference type="ARBA" id="ARBA00022989"/>
    </source>
</evidence>
<keyword evidence="3 6" id="KW-0812">Transmembrane</keyword>
<dbReference type="PANTHER" id="PTHR48022:SF78">
    <property type="entry name" value="MONOSACCHARIDE TRANSPORTER, PUTATIVE (AFU_ORTHOLOGUE AFUA_2G02110)-RELATED"/>
    <property type="match status" value="1"/>
</dbReference>
<dbReference type="Gene3D" id="1.20.1250.20">
    <property type="entry name" value="MFS general substrate transporter like domains"/>
    <property type="match status" value="1"/>
</dbReference>
<feature type="transmembrane region" description="Helical" evidence="6">
    <location>
        <begin position="105"/>
        <end position="125"/>
    </location>
</feature>
<dbReference type="PROSITE" id="PS50850">
    <property type="entry name" value="MFS"/>
    <property type="match status" value="1"/>
</dbReference>
<dbReference type="PANTHER" id="PTHR48022">
    <property type="entry name" value="PLASTIDIC GLUCOSE TRANSPORTER 4"/>
    <property type="match status" value="1"/>
</dbReference>
<dbReference type="InterPro" id="IPR005828">
    <property type="entry name" value="MFS_sugar_transport-like"/>
</dbReference>
<feature type="transmembrane region" description="Helical" evidence="6">
    <location>
        <begin position="23"/>
        <end position="40"/>
    </location>
</feature>
<dbReference type="InterPro" id="IPR036259">
    <property type="entry name" value="MFS_trans_sf"/>
</dbReference>
<evidence type="ECO:0000256" key="6">
    <source>
        <dbReference type="SAM" id="Phobius"/>
    </source>
</evidence>
<gene>
    <name evidence="8" type="ORF">QQX98_012021</name>
</gene>
<evidence type="ECO:0000256" key="2">
    <source>
        <dbReference type="ARBA" id="ARBA00010992"/>
    </source>
</evidence>
<name>A0ABR1GK21_9HYPO</name>
<evidence type="ECO:0000313" key="9">
    <source>
        <dbReference type="Proteomes" id="UP001498476"/>
    </source>
</evidence>
<dbReference type="Pfam" id="PF00083">
    <property type="entry name" value="Sugar_tr"/>
    <property type="match status" value="1"/>
</dbReference>
<evidence type="ECO:0000256" key="1">
    <source>
        <dbReference type="ARBA" id="ARBA00004141"/>
    </source>
</evidence>
<proteinExistence type="inferred from homology"/>
<protein>
    <recommendedName>
        <fullName evidence="7">Major facilitator superfamily (MFS) profile domain-containing protein</fullName>
    </recommendedName>
</protein>
<evidence type="ECO:0000256" key="3">
    <source>
        <dbReference type="ARBA" id="ARBA00022692"/>
    </source>
</evidence>
<accession>A0ABR1GK21</accession>
<keyword evidence="5 6" id="KW-0472">Membrane</keyword>
<evidence type="ECO:0000313" key="8">
    <source>
        <dbReference type="EMBL" id="KAK7398612.1"/>
    </source>
</evidence>
<dbReference type="EMBL" id="JAZAVJ010000322">
    <property type="protein sequence ID" value="KAK7398612.1"/>
    <property type="molecule type" value="Genomic_DNA"/>
</dbReference>
<comment type="caution">
    <text evidence="8">The sequence shown here is derived from an EMBL/GenBank/DDBJ whole genome shotgun (WGS) entry which is preliminary data.</text>
</comment>
<feature type="domain" description="Major facilitator superfamily (MFS) profile" evidence="7">
    <location>
        <begin position="27"/>
        <end position="129"/>
    </location>
</feature>
<feature type="transmembrane region" description="Helical" evidence="6">
    <location>
        <begin position="74"/>
        <end position="98"/>
    </location>
</feature>
<dbReference type="Proteomes" id="UP001498476">
    <property type="component" value="Unassembled WGS sequence"/>
</dbReference>
<evidence type="ECO:0000256" key="5">
    <source>
        <dbReference type="ARBA" id="ARBA00023136"/>
    </source>
</evidence>
<reference evidence="8 9" key="1">
    <citation type="journal article" date="2025" name="Microbiol. Resour. Announc.">
        <title>Draft genome sequences for Neonectria magnoliae and Neonectria punicea, canker pathogens of Liriodendron tulipifera and Acer saccharum in West Virginia.</title>
        <authorList>
            <person name="Petronek H.M."/>
            <person name="Kasson M.T."/>
            <person name="Metheny A.M."/>
            <person name="Stauder C.M."/>
            <person name="Lovett B."/>
            <person name="Lynch S.C."/>
            <person name="Garnas J.R."/>
            <person name="Kasson L.R."/>
            <person name="Stajich J.E."/>
        </authorList>
    </citation>
    <scope>NUCLEOTIDE SEQUENCE [LARGE SCALE GENOMIC DNA]</scope>
    <source>
        <strain evidence="8 9">NRRL 64653</strain>
    </source>
</reference>
<evidence type="ECO:0000259" key="7">
    <source>
        <dbReference type="PROSITE" id="PS50850"/>
    </source>
</evidence>
<organism evidence="8 9">
    <name type="scientific">Neonectria punicea</name>
    <dbReference type="NCBI Taxonomy" id="979145"/>
    <lineage>
        <taxon>Eukaryota</taxon>
        <taxon>Fungi</taxon>
        <taxon>Dikarya</taxon>
        <taxon>Ascomycota</taxon>
        <taxon>Pezizomycotina</taxon>
        <taxon>Sordariomycetes</taxon>
        <taxon>Hypocreomycetidae</taxon>
        <taxon>Hypocreales</taxon>
        <taxon>Nectriaceae</taxon>
        <taxon>Neonectria</taxon>
    </lineage>
</organism>
<sequence length="129" mass="13282">MAFLTVGQTASWMVAAWLQKRSLLVAVNALAGMSISFFGYDQGLMGGVNQSTDYIHCMGLGHVDESGSPVITEALLQGGIMAIFYLGTLVGCLAGGAFGDKYGRIGTVGLGAIWAIFGASLQSAAMNPA</sequence>
<keyword evidence="9" id="KW-1185">Reference proteome</keyword>
<comment type="similarity">
    <text evidence="2">Belongs to the major facilitator superfamily. Sugar transporter (TC 2.A.1.1) family.</text>
</comment>